<comment type="caution">
    <text evidence="2">The sequence shown here is derived from an EMBL/GenBank/DDBJ whole genome shotgun (WGS) entry which is preliminary data.</text>
</comment>
<dbReference type="EMBL" id="JAHWGI010000106">
    <property type="protein sequence ID" value="KAK3909586.1"/>
    <property type="molecule type" value="Genomic_DNA"/>
</dbReference>
<organism evidence="2 3">
    <name type="scientific">Frankliniella fusca</name>
    <dbReference type="NCBI Taxonomy" id="407009"/>
    <lineage>
        <taxon>Eukaryota</taxon>
        <taxon>Metazoa</taxon>
        <taxon>Ecdysozoa</taxon>
        <taxon>Arthropoda</taxon>
        <taxon>Hexapoda</taxon>
        <taxon>Insecta</taxon>
        <taxon>Pterygota</taxon>
        <taxon>Neoptera</taxon>
        <taxon>Paraneoptera</taxon>
        <taxon>Thysanoptera</taxon>
        <taxon>Terebrantia</taxon>
        <taxon>Thripoidea</taxon>
        <taxon>Thripidae</taxon>
        <taxon>Frankliniella</taxon>
    </lineage>
</organism>
<protein>
    <submittedName>
        <fullName evidence="2">Kappa-scoloptoxin(11)-Ssd1b</fullName>
    </submittedName>
</protein>
<dbReference type="Gene3D" id="2.20.20.160">
    <property type="match status" value="1"/>
</dbReference>
<name>A0AAE1GVL5_9NEOP</name>
<dbReference type="AlphaFoldDB" id="A0AAE1GVL5"/>
<keyword evidence="1" id="KW-0732">Signal</keyword>
<reference evidence="2" key="2">
    <citation type="journal article" date="2023" name="BMC Genomics">
        <title>Pest status, molecular evolution, and epigenetic factors derived from the genome assembly of Frankliniella fusca, a thysanopteran phytovirus vector.</title>
        <authorList>
            <person name="Catto M.A."/>
            <person name="Labadie P.E."/>
            <person name="Jacobson A.L."/>
            <person name="Kennedy G.G."/>
            <person name="Srinivasan R."/>
            <person name="Hunt B.G."/>
        </authorList>
    </citation>
    <scope>NUCLEOTIDE SEQUENCE</scope>
    <source>
        <strain evidence="2">PL_HMW_Pooled</strain>
    </source>
</reference>
<feature type="signal peptide" evidence="1">
    <location>
        <begin position="1"/>
        <end position="21"/>
    </location>
</feature>
<evidence type="ECO:0000313" key="2">
    <source>
        <dbReference type="EMBL" id="KAK3909586.1"/>
    </source>
</evidence>
<keyword evidence="3" id="KW-1185">Reference proteome</keyword>
<gene>
    <name evidence="2" type="ORF">KUF71_019689</name>
</gene>
<reference evidence="2" key="1">
    <citation type="submission" date="2021-07" db="EMBL/GenBank/DDBJ databases">
        <authorList>
            <person name="Catto M.A."/>
            <person name="Jacobson A."/>
            <person name="Kennedy G."/>
            <person name="Labadie P."/>
            <person name="Hunt B.G."/>
            <person name="Srinivasan R."/>
        </authorList>
    </citation>
    <scope>NUCLEOTIDE SEQUENCE</scope>
    <source>
        <strain evidence="2">PL_HMW_Pooled</strain>
        <tissue evidence="2">Head</tissue>
    </source>
</reference>
<feature type="chain" id="PRO_5042093935" evidence="1">
    <location>
        <begin position="22"/>
        <end position="210"/>
    </location>
</feature>
<sequence>MAVLMCVMFVNLCMPCLHCSAALLGAPASPSSKNTCQMSSKKQARRRQDAHDEYSSEGAVSERDLPICPENAVCSVLHNRFWMKLIVRRLCRCLKRIECPWEWTDHPDNNTIHLDSRSQLKFCDEVHELPECTQRKPALTVTTTASSGVKDITLTPAVDEEKKLSVNVSCFCPMSFVWEELPLREIIQSPENGTATVITHYKCKPVSINT</sequence>
<evidence type="ECO:0000313" key="3">
    <source>
        <dbReference type="Proteomes" id="UP001219518"/>
    </source>
</evidence>
<accession>A0AAE1GVL5</accession>
<proteinExistence type="predicted"/>
<evidence type="ECO:0000256" key="1">
    <source>
        <dbReference type="SAM" id="SignalP"/>
    </source>
</evidence>
<dbReference type="Proteomes" id="UP001219518">
    <property type="component" value="Unassembled WGS sequence"/>
</dbReference>